<protein>
    <recommendedName>
        <fullName evidence="2">Non-specific lipid-transfer protein</fullName>
    </recommendedName>
</protein>
<dbReference type="InterPro" id="IPR000528">
    <property type="entry name" value="Plant_nsLTP"/>
</dbReference>
<dbReference type="SMR" id="A0A9R0IM38"/>
<accession>A0A9R0IM38</accession>
<sequence length="118" mass="11998">MASSANLRLLCAVFVCVIVVAPHAEAAINCGVVSQTLAPCLGFLENGQGPPAACCDGVKTLKKLATTTEDKRTACRCIKSTAAAIPGIKQTNSVALPLKCGVSIPGDVGPKTDCSQIN</sequence>
<dbReference type="Gene3D" id="1.10.110.10">
    <property type="entry name" value="Plant lipid-transfer and hydrophobic proteins"/>
    <property type="match status" value="1"/>
</dbReference>
<dbReference type="InterPro" id="IPR016140">
    <property type="entry name" value="Bifunc_inhib/LTP/seed_store"/>
</dbReference>
<feature type="chain" id="PRO_5040303604" description="Non-specific lipid-transfer protein" evidence="3">
    <location>
        <begin position="27"/>
        <end position="118"/>
    </location>
</feature>
<dbReference type="Pfam" id="PF00234">
    <property type="entry name" value="Tryp_alpha_amyl"/>
    <property type="match status" value="1"/>
</dbReference>
<evidence type="ECO:0000259" key="4">
    <source>
        <dbReference type="SMART" id="SM00499"/>
    </source>
</evidence>
<dbReference type="InterPro" id="IPR036312">
    <property type="entry name" value="Bifun_inhib/LTP/seed_sf"/>
</dbReference>
<reference evidence="5" key="1">
    <citation type="journal article" date="2021" name="Nat. Commun.">
        <title>Genomic analyses provide insights into spinach domestication and the genetic basis of agronomic traits.</title>
        <authorList>
            <person name="Cai X."/>
            <person name="Sun X."/>
            <person name="Xu C."/>
            <person name="Sun H."/>
            <person name="Wang X."/>
            <person name="Ge C."/>
            <person name="Zhang Z."/>
            <person name="Wang Q."/>
            <person name="Fei Z."/>
            <person name="Jiao C."/>
            <person name="Wang Q."/>
        </authorList>
    </citation>
    <scope>NUCLEOTIDE SEQUENCE [LARGE SCALE GENOMIC DNA]</scope>
    <source>
        <strain evidence="5">cv. Varoflay</strain>
    </source>
</reference>
<dbReference type="SUPFAM" id="SSF47699">
    <property type="entry name" value="Bifunctional inhibitor/lipid-transfer protein/seed storage 2S albumin"/>
    <property type="match status" value="1"/>
</dbReference>
<dbReference type="PANTHER" id="PTHR33076">
    <property type="entry name" value="NON-SPECIFIC LIPID-TRANSFER PROTEIN 2-RELATED"/>
    <property type="match status" value="1"/>
</dbReference>
<dbReference type="SMART" id="SM00499">
    <property type="entry name" value="AAI"/>
    <property type="match status" value="1"/>
</dbReference>
<dbReference type="PRINTS" id="PR00382">
    <property type="entry name" value="LIPIDTRNSFER"/>
</dbReference>
<dbReference type="AlphaFoldDB" id="A0A9R0IM38"/>
<feature type="domain" description="Bifunctional inhibitor/plant lipid transfer protein/seed storage helical" evidence="4">
    <location>
        <begin position="30"/>
        <end position="114"/>
    </location>
</feature>
<evidence type="ECO:0000313" key="5">
    <source>
        <dbReference type="Proteomes" id="UP000813463"/>
    </source>
</evidence>
<comment type="similarity">
    <text evidence="1 2">Belongs to the plant LTP family.</text>
</comment>
<evidence type="ECO:0000313" key="6">
    <source>
        <dbReference type="RefSeq" id="XP_021851886.1"/>
    </source>
</evidence>
<keyword evidence="5" id="KW-1185">Reference proteome</keyword>
<keyword evidence="2" id="KW-0446">Lipid-binding</keyword>
<name>A0A9R0IM38_SPIOL</name>
<comment type="function">
    <text evidence="2">Plant non-specific lipid-transfer proteins transfer phospholipids as well as galactolipids across membranes. May play a role in wax or cutin deposition in the cell walls of expanding epidermal cells and certain secretory tissues.</text>
</comment>
<dbReference type="CDD" id="cd01960">
    <property type="entry name" value="nsLTP1"/>
    <property type="match status" value="1"/>
</dbReference>
<organism evidence="5 6">
    <name type="scientific">Spinacia oleracea</name>
    <name type="common">Spinach</name>
    <dbReference type="NCBI Taxonomy" id="3562"/>
    <lineage>
        <taxon>Eukaryota</taxon>
        <taxon>Viridiplantae</taxon>
        <taxon>Streptophyta</taxon>
        <taxon>Embryophyta</taxon>
        <taxon>Tracheophyta</taxon>
        <taxon>Spermatophyta</taxon>
        <taxon>Magnoliopsida</taxon>
        <taxon>eudicotyledons</taxon>
        <taxon>Gunneridae</taxon>
        <taxon>Pentapetalae</taxon>
        <taxon>Caryophyllales</taxon>
        <taxon>Chenopodiaceae</taxon>
        <taxon>Chenopodioideae</taxon>
        <taxon>Anserineae</taxon>
        <taxon>Spinacia</taxon>
    </lineage>
</organism>
<dbReference type="GO" id="GO:0008289">
    <property type="term" value="F:lipid binding"/>
    <property type="evidence" value="ECO:0007669"/>
    <property type="project" value="UniProtKB-KW"/>
</dbReference>
<dbReference type="GO" id="GO:0006869">
    <property type="term" value="P:lipid transport"/>
    <property type="evidence" value="ECO:0007669"/>
    <property type="project" value="InterPro"/>
</dbReference>
<dbReference type="Proteomes" id="UP000813463">
    <property type="component" value="Chromosome 5"/>
</dbReference>
<keyword evidence="3" id="KW-0732">Signal</keyword>
<dbReference type="OrthoDB" id="1890443at2759"/>
<feature type="signal peptide" evidence="3">
    <location>
        <begin position="1"/>
        <end position="26"/>
    </location>
</feature>
<gene>
    <name evidence="6" type="primary">LOC110791447</name>
</gene>
<reference evidence="6" key="2">
    <citation type="submission" date="2025-08" db="UniProtKB">
        <authorList>
            <consortium name="RefSeq"/>
        </authorList>
    </citation>
    <scope>IDENTIFICATION</scope>
    <source>
        <tissue evidence="6">Leaf</tissue>
    </source>
</reference>
<dbReference type="RefSeq" id="XP_021851886.1">
    <property type="nucleotide sequence ID" value="XM_021996194.2"/>
</dbReference>
<evidence type="ECO:0000256" key="1">
    <source>
        <dbReference type="ARBA" id="ARBA00009748"/>
    </source>
</evidence>
<keyword evidence="2" id="KW-0813">Transport</keyword>
<dbReference type="GeneID" id="110791447"/>
<proteinExistence type="inferred from homology"/>
<evidence type="ECO:0000256" key="2">
    <source>
        <dbReference type="RuleBase" id="RU000628"/>
    </source>
</evidence>
<evidence type="ECO:0000256" key="3">
    <source>
        <dbReference type="SAM" id="SignalP"/>
    </source>
</evidence>
<dbReference type="KEGG" id="soe:110791447"/>